<protein>
    <submittedName>
        <fullName evidence="1">Uncharacterized protein</fullName>
    </submittedName>
</protein>
<comment type="caution">
    <text evidence="1">The sequence shown here is derived from an EMBL/GenBank/DDBJ whole genome shotgun (WGS) entry which is preliminary data.</text>
</comment>
<sequence>MIFIPVRARARGSSIWAKVLELSMGIGNFFSLMSSDLKARSQLTGIELGETHRSET</sequence>
<evidence type="ECO:0000313" key="2">
    <source>
        <dbReference type="Proteomes" id="UP000325723"/>
    </source>
</evidence>
<accession>A0A8H2RJ34</accession>
<dbReference type="Proteomes" id="UP000325723">
    <property type="component" value="Unassembled WGS sequence"/>
</dbReference>
<gene>
    <name evidence="1" type="ORF">PS900_02337</name>
</gene>
<evidence type="ECO:0000313" key="1">
    <source>
        <dbReference type="EMBL" id="VVO91295.1"/>
    </source>
</evidence>
<dbReference type="EMBL" id="CABVIE010000006">
    <property type="protein sequence ID" value="VVO91295.1"/>
    <property type="molecule type" value="Genomic_DNA"/>
</dbReference>
<organism evidence="1 2">
    <name type="scientific">Pseudomonas fluorescens</name>
    <dbReference type="NCBI Taxonomy" id="294"/>
    <lineage>
        <taxon>Bacteria</taxon>
        <taxon>Pseudomonadati</taxon>
        <taxon>Pseudomonadota</taxon>
        <taxon>Gammaproteobacteria</taxon>
        <taxon>Pseudomonadales</taxon>
        <taxon>Pseudomonadaceae</taxon>
        <taxon>Pseudomonas</taxon>
    </lineage>
</organism>
<dbReference type="AlphaFoldDB" id="A0A8H2RJ34"/>
<name>A0A8H2RJ34_PSEFL</name>
<reference evidence="1 2" key="1">
    <citation type="submission" date="2019-09" db="EMBL/GenBank/DDBJ databases">
        <authorList>
            <person name="Chandra G."/>
            <person name="Truman W A."/>
        </authorList>
    </citation>
    <scope>NUCLEOTIDE SEQUENCE [LARGE SCALE GENOMIC DNA]</scope>
    <source>
        <strain evidence="1">PS900</strain>
    </source>
</reference>
<proteinExistence type="predicted"/>